<name>A0A433UE70_ELYCH</name>
<feature type="transmembrane region" description="Helical" evidence="1">
    <location>
        <begin position="127"/>
        <end position="149"/>
    </location>
</feature>
<evidence type="ECO:0000313" key="2">
    <source>
        <dbReference type="EMBL" id="RUS92157.1"/>
    </source>
</evidence>
<accession>A0A433UE70</accession>
<keyword evidence="1" id="KW-1133">Transmembrane helix</keyword>
<keyword evidence="1" id="KW-0812">Transmembrane</keyword>
<comment type="caution">
    <text evidence="2">The sequence shown here is derived from an EMBL/GenBank/DDBJ whole genome shotgun (WGS) entry which is preliminary data.</text>
</comment>
<reference evidence="2 3" key="1">
    <citation type="submission" date="2019-01" db="EMBL/GenBank/DDBJ databases">
        <title>A draft genome assembly of the solar-powered sea slug Elysia chlorotica.</title>
        <authorList>
            <person name="Cai H."/>
            <person name="Li Q."/>
            <person name="Fang X."/>
            <person name="Li J."/>
            <person name="Curtis N.E."/>
            <person name="Altenburger A."/>
            <person name="Shibata T."/>
            <person name="Feng M."/>
            <person name="Maeda T."/>
            <person name="Schwartz J.A."/>
            <person name="Shigenobu S."/>
            <person name="Lundholm N."/>
            <person name="Nishiyama T."/>
            <person name="Yang H."/>
            <person name="Hasebe M."/>
            <person name="Li S."/>
            <person name="Pierce S.K."/>
            <person name="Wang J."/>
        </authorList>
    </citation>
    <scope>NUCLEOTIDE SEQUENCE [LARGE SCALE GENOMIC DNA]</scope>
    <source>
        <strain evidence="2">EC2010</strain>
        <tissue evidence="2">Whole organism of an adult</tissue>
    </source>
</reference>
<dbReference type="AlphaFoldDB" id="A0A433UE70"/>
<dbReference type="EMBL" id="RQTK01000001">
    <property type="protein sequence ID" value="RUS92157.1"/>
    <property type="molecule type" value="Genomic_DNA"/>
</dbReference>
<dbReference type="OrthoDB" id="6107663at2759"/>
<feature type="transmembrane region" description="Helical" evidence="1">
    <location>
        <begin position="12"/>
        <end position="37"/>
    </location>
</feature>
<evidence type="ECO:0000313" key="3">
    <source>
        <dbReference type="Proteomes" id="UP000271974"/>
    </source>
</evidence>
<evidence type="ECO:0000256" key="1">
    <source>
        <dbReference type="SAM" id="Phobius"/>
    </source>
</evidence>
<organism evidence="2 3">
    <name type="scientific">Elysia chlorotica</name>
    <name type="common">Eastern emerald elysia</name>
    <name type="synonym">Sea slug</name>
    <dbReference type="NCBI Taxonomy" id="188477"/>
    <lineage>
        <taxon>Eukaryota</taxon>
        <taxon>Metazoa</taxon>
        <taxon>Spiralia</taxon>
        <taxon>Lophotrochozoa</taxon>
        <taxon>Mollusca</taxon>
        <taxon>Gastropoda</taxon>
        <taxon>Heterobranchia</taxon>
        <taxon>Euthyneura</taxon>
        <taxon>Panpulmonata</taxon>
        <taxon>Sacoglossa</taxon>
        <taxon>Placobranchoidea</taxon>
        <taxon>Plakobranchidae</taxon>
        <taxon>Elysia</taxon>
    </lineage>
</organism>
<gene>
    <name evidence="2" type="ORF">EGW08_000010</name>
</gene>
<keyword evidence="3" id="KW-1185">Reference proteome</keyword>
<feature type="transmembrane region" description="Helical" evidence="1">
    <location>
        <begin position="91"/>
        <end position="115"/>
    </location>
</feature>
<proteinExistence type="predicted"/>
<sequence length="209" mass="22858">MPPVRKSCPSGTKLTVATLFWILSYLVSLGLAVASLITECWIRWKEEVTQSNHCYGIFLSGTSTDRKPCELEAVVRETGKELFKDFDLHSMVALMILGIGFDTLTVSTGLLYFFAKGKAKTSLWKRSIPTLTLGLISAGMVFLAFLIFIDDLEKVTDSQVNAFVDERCTTRLDEVNLLPSTGFSVYLALAAGTTVLLKTGTFGCLAACC</sequence>
<feature type="transmembrane region" description="Helical" evidence="1">
    <location>
        <begin position="183"/>
        <end position="208"/>
    </location>
</feature>
<dbReference type="Proteomes" id="UP000271974">
    <property type="component" value="Unassembled WGS sequence"/>
</dbReference>
<protein>
    <submittedName>
        <fullName evidence="2">Uncharacterized protein</fullName>
    </submittedName>
</protein>
<keyword evidence="1" id="KW-0472">Membrane</keyword>